<reference evidence="1 2" key="1">
    <citation type="submission" date="2020-07" db="EMBL/GenBank/DDBJ databases">
        <title>Genomic Encyclopedia of Type Strains, Phase IV (KMG-V): Genome sequencing to study the core and pangenomes of soil and plant-associated prokaryotes.</title>
        <authorList>
            <person name="Whitman W."/>
        </authorList>
    </citation>
    <scope>NUCLEOTIDE SEQUENCE [LARGE SCALE GENOMIC DNA]</scope>
    <source>
        <strain evidence="1 2">AN3</strain>
    </source>
</reference>
<dbReference type="Proteomes" id="UP000549052">
    <property type="component" value="Unassembled WGS sequence"/>
</dbReference>
<dbReference type="EMBL" id="JACGXN010000011">
    <property type="protein sequence ID" value="MBA8881082.1"/>
    <property type="molecule type" value="Genomic_DNA"/>
</dbReference>
<proteinExistence type="predicted"/>
<name>A0A839EQK5_9HYPH</name>
<organism evidence="1 2">
    <name type="scientific">Phyllobacterium myrsinacearum</name>
    <dbReference type="NCBI Taxonomy" id="28101"/>
    <lineage>
        <taxon>Bacteria</taxon>
        <taxon>Pseudomonadati</taxon>
        <taxon>Pseudomonadota</taxon>
        <taxon>Alphaproteobacteria</taxon>
        <taxon>Hyphomicrobiales</taxon>
        <taxon>Phyllobacteriaceae</taxon>
        <taxon>Phyllobacterium</taxon>
    </lineage>
</organism>
<evidence type="ECO:0000313" key="1">
    <source>
        <dbReference type="EMBL" id="MBA8881082.1"/>
    </source>
</evidence>
<evidence type="ECO:0000313" key="2">
    <source>
        <dbReference type="Proteomes" id="UP000549052"/>
    </source>
</evidence>
<protein>
    <submittedName>
        <fullName evidence="1">Uncharacterized protein</fullName>
    </submittedName>
</protein>
<dbReference type="AlphaFoldDB" id="A0A839EQK5"/>
<accession>A0A839EQK5</accession>
<keyword evidence="2" id="KW-1185">Reference proteome</keyword>
<gene>
    <name evidence="1" type="ORF">FHW16_004817</name>
</gene>
<comment type="caution">
    <text evidence="1">The sequence shown here is derived from an EMBL/GenBank/DDBJ whole genome shotgun (WGS) entry which is preliminary data.</text>
</comment>
<sequence length="66" mass="7381">MGFFVREGQGMQIDRCEALVHGSGIERMEIFETTDHAVAAFRRTDFGRAQSSMRLRTALPMATSVC</sequence>